<dbReference type="InterPro" id="IPR030846">
    <property type="entry name" value="DnaG_bac"/>
</dbReference>
<comment type="subunit">
    <text evidence="12">Monomer. Interacts with DnaB.</text>
</comment>
<dbReference type="InterPro" id="IPR006295">
    <property type="entry name" value="DNA_primase_DnaG"/>
</dbReference>
<dbReference type="InterPro" id="IPR013264">
    <property type="entry name" value="DNAG_N"/>
</dbReference>
<comment type="cofactor">
    <cofactor evidence="12 13 14">
        <name>Zn(2+)</name>
        <dbReference type="ChEBI" id="CHEBI:29105"/>
    </cofactor>
    <text evidence="12 13 14">Binds 1 zinc ion per monomer.</text>
</comment>
<evidence type="ECO:0000256" key="8">
    <source>
        <dbReference type="ARBA" id="ARBA00022833"/>
    </source>
</evidence>
<evidence type="ECO:0000313" key="18">
    <source>
        <dbReference type="EMBL" id="EHN60606.1"/>
    </source>
</evidence>
<dbReference type="GO" id="GO:0003677">
    <property type="term" value="F:DNA binding"/>
    <property type="evidence" value="ECO:0007669"/>
    <property type="project" value="UniProtKB-KW"/>
</dbReference>
<evidence type="ECO:0000256" key="7">
    <source>
        <dbReference type="ARBA" id="ARBA00022771"/>
    </source>
</evidence>
<dbReference type="Gene3D" id="3.90.580.10">
    <property type="entry name" value="Zinc finger, CHC2-type domain"/>
    <property type="match status" value="1"/>
</dbReference>
<keyword evidence="15" id="KW-0175">Coiled coil</keyword>
<dbReference type="GO" id="GO:1990077">
    <property type="term" value="C:primosome complex"/>
    <property type="evidence" value="ECO:0007669"/>
    <property type="project" value="UniProtKB-KW"/>
</dbReference>
<keyword evidence="6 12" id="KW-0479">Metal-binding</keyword>
<dbReference type="SUPFAM" id="SSF57783">
    <property type="entry name" value="Zinc beta-ribbon"/>
    <property type="match status" value="1"/>
</dbReference>
<evidence type="ECO:0000259" key="17">
    <source>
        <dbReference type="PROSITE" id="PS50880"/>
    </source>
</evidence>
<feature type="region of interest" description="Disordered" evidence="16">
    <location>
        <begin position="438"/>
        <end position="457"/>
    </location>
</feature>
<dbReference type="Gene3D" id="3.90.980.10">
    <property type="entry name" value="DNA primase, catalytic core, N-terminal domain"/>
    <property type="match status" value="1"/>
</dbReference>
<evidence type="ECO:0000256" key="13">
    <source>
        <dbReference type="PIRNR" id="PIRNR002811"/>
    </source>
</evidence>
<accession>A0AB72Z7M3</accession>
<dbReference type="GO" id="GO:0000428">
    <property type="term" value="C:DNA-directed RNA polymerase complex"/>
    <property type="evidence" value="ECO:0007669"/>
    <property type="project" value="UniProtKB-KW"/>
</dbReference>
<keyword evidence="19" id="KW-1185">Reference proteome</keyword>
<feature type="zinc finger region" description="CHC2-type" evidence="12 14">
    <location>
        <begin position="39"/>
        <end position="63"/>
    </location>
</feature>
<dbReference type="Pfam" id="PF01807">
    <property type="entry name" value="Zn_ribbon_DnaG"/>
    <property type="match status" value="1"/>
</dbReference>
<evidence type="ECO:0000256" key="16">
    <source>
        <dbReference type="SAM" id="MobiDB-lite"/>
    </source>
</evidence>
<dbReference type="InterPro" id="IPR037068">
    <property type="entry name" value="DNA_primase_core_N_sf"/>
</dbReference>
<keyword evidence="2 12" id="KW-0639">Primosome</keyword>
<dbReference type="RefSeq" id="WP_003771854.1">
    <property type="nucleotide sequence ID" value="NZ_JH556647.1"/>
</dbReference>
<evidence type="ECO:0000256" key="12">
    <source>
        <dbReference type="HAMAP-Rule" id="MF_00974"/>
    </source>
</evidence>
<gene>
    <name evidence="12" type="primary">dnaG</name>
    <name evidence="18" type="ORF">HMPREF0557_02119</name>
</gene>
<dbReference type="InterPro" id="IPR002694">
    <property type="entry name" value="Znf_CHC2"/>
</dbReference>
<evidence type="ECO:0000256" key="9">
    <source>
        <dbReference type="ARBA" id="ARBA00022842"/>
    </source>
</evidence>
<dbReference type="Pfam" id="PF13155">
    <property type="entry name" value="Toprim_2"/>
    <property type="match status" value="1"/>
</dbReference>
<dbReference type="Gene3D" id="3.40.1360.10">
    <property type="match status" value="1"/>
</dbReference>
<protein>
    <recommendedName>
        <fullName evidence="12 13">DNA primase</fullName>
        <ecNumber evidence="12">2.7.7.101</ecNumber>
    </recommendedName>
</protein>
<sequence>MARIPEEVIDQVRNQADIVDIIGNYVQLKKQGRNYSGLCPFHGEKTPSFSVSPEKQIFHCFGCGKGGNVFSFLMEHDGLTFVESVKKVADMSHLDVDIELPEERDTSNLPKETSETAKMVEMHQLTAKLYHYILMETEEGAAALTYLKERGMSEQMMASFQIGFAPNHHATITSFLEKRGMDLQLAGTAGLLSERDDGQMVDRFRNRIMFPITNDRGQINAFSGRLFDRDDGPKYLNSPETPIFNKRRTLFHFSEARQAIRKQEEITLMEGFMDVISAEEAGVQNAVASMGTSLTEEHADLIKRLTNRAIICYDGDRAGIEAAYKAGTLLVERNRLDVFVLQLPAGKDPDDFIRASGADKFKEIYKQQRMTWTAFKINYLRKERNLQNETDQIAYIDDCLREIAKLDQAVERELYLKQLADEFELTIETLKQQLQQSLKNTHKERQNQSYNEPPIDDSFMGMIPQEDSEMLFSFEQPTQKLSAHTTAEQQLMKAMMENRDSFLLIKQLLGDTEFYHDNYQALYTYLIGYFAEGNDADPHKFMDSVPDAGMKGLISSLEMVISPDEQGKTQFEDYIKSLKRFKLEQAKKELEQQLAAFNRENDKENEIRVMLEIVQLNRKLNSGQLD</sequence>
<dbReference type="PANTHER" id="PTHR30313:SF2">
    <property type="entry name" value="DNA PRIMASE"/>
    <property type="match status" value="1"/>
</dbReference>
<comment type="caution">
    <text evidence="18">The sequence shown here is derived from an EMBL/GenBank/DDBJ whole genome shotgun (WGS) entry which is preliminary data.</text>
</comment>
<feature type="coiled-coil region" evidence="15">
    <location>
        <begin position="580"/>
        <end position="607"/>
    </location>
</feature>
<keyword evidence="8 12" id="KW-0862">Zinc</keyword>
<dbReference type="EC" id="2.7.7.101" evidence="12"/>
<dbReference type="GO" id="GO:0003678">
    <property type="term" value="F:DNA helicase activity"/>
    <property type="evidence" value="ECO:0007669"/>
    <property type="project" value="InterPro"/>
</dbReference>
<comment type="domain">
    <text evidence="12">Contains an N-terminal zinc-binding domain, a central core domain that contains the primase activity, and a C-terminal DnaB-binding domain.</text>
</comment>
<keyword evidence="1 12" id="KW-0240">DNA-directed RNA polymerase</keyword>
<evidence type="ECO:0000313" key="19">
    <source>
        <dbReference type="Proteomes" id="UP000003597"/>
    </source>
</evidence>
<dbReference type="InterPro" id="IPR019475">
    <property type="entry name" value="DNA_primase_DnaB-bd"/>
</dbReference>
<dbReference type="SUPFAM" id="SSF56731">
    <property type="entry name" value="DNA primase core"/>
    <property type="match status" value="1"/>
</dbReference>
<dbReference type="FunFam" id="3.90.980.10:FF:000001">
    <property type="entry name" value="DNA primase"/>
    <property type="match status" value="1"/>
</dbReference>
<dbReference type="PIRSF" id="PIRSF002811">
    <property type="entry name" value="DnaG"/>
    <property type="match status" value="1"/>
</dbReference>
<dbReference type="AlphaFoldDB" id="A0AB72Z7M3"/>
<keyword evidence="11 12" id="KW-0804">Transcription</keyword>
<dbReference type="SUPFAM" id="SSF48024">
    <property type="entry name" value="N-terminal domain of DnaB helicase"/>
    <property type="match status" value="1"/>
</dbReference>
<evidence type="ECO:0000256" key="5">
    <source>
        <dbReference type="ARBA" id="ARBA00022705"/>
    </source>
</evidence>
<evidence type="ECO:0000256" key="3">
    <source>
        <dbReference type="ARBA" id="ARBA00022679"/>
    </source>
</evidence>
<evidence type="ECO:0000256" key="6">
    <source>
        <dbReference type="ARBA" id="ARBA00022723"/>
    </source>
</evidence>
<dbReference type="Pfam" id="PF10410">
    <property type="entry name" value="DnaB_bind"/>
    <property type="match status" value="1"/>
</dbReference>
<dbReference type="Proteomes" id="UP000003597">
    <property type="component" value="Unassembled WGS sequence"/>
</dbReference>
<proteinExistence type="inferred from homology"/>
<dbReference type="SMART" id="SM00400">
    <property type="entry name" value="ZnF_CHCC"/>
    <property type="match status" value="1"/>
</dbReference>
<dbReference type="EMBL" id="AGCN01000033">
    <property type="protein sequence ID" value="EHN60606.1"/>
    <property type="molecule type" value="Genomic_DNA"/>
</dbReference>
<keyword evidence="7 12" id="KW-0863">Zinc-finger</keyword>
<name>A0AB72Z7M3_LISIO</name>
<comment type="catalytic activity">
    <reaction evidence="12">
        <text>ssDNA + n NTP = ssDNA/pppN(pN)n-1 hybrid + (n-1) diphosphate.</text>
        <dbReference type="EC" id="2.7.7.101"/>
    </reaction>
</comment>
<evidence type="ECO:0000256" key="10">
    <source>
        <dbReference type="ARBA" id="ARBA00023125"/>
    </source>
</evidence>
<dbReference type="GO" id="GO:0005524">
    <property type="term" value="F:ATP binding"/>
    <property type="evidence" value="ECO:0007669"/>
    <property type="project" value="InterPro"/>
</dbReference>
<dbReference type="GO" id="GO:0005737">
    <property type="term" value="C:cytoplasm"/>
    <property type="evidence" value="ECO:0007669"/>
    <property type="project" value="TreeGrafter"/>
</dbReference>
<evidence type="ECO:0000256" key="4">
    <source>
        <dbReference type="ARBA" id="ARBA00022695"/>
    </source>
</evidence>
<keyword evidence="5 12" id="KW-0235">DNA replication</keyword>
<dbReference type="HAMAP" id="MF_00974">
    <property type="entry name" value="DNA_primase_DnaG"/>
    <property type="match status" value="1"/>
</dbReference>
<dbReference type="InterPro" id="IPR034151">
    <property type="entry name" value="TOPRIM_DnaG_bac"/>
</dbReference>
<keyword evidence="3 12" id="KW-0808">Transferase</keyword>
<organism evidence="18 19">
    <name type="scientific">Listeria innocua ATCC 33091</name>
    <dbReference type="NCBI Taxonomy" id="1002366"/>
    <lineage>
        <taxon>Bacteria</taxon>
        <taxon>Bacillati</taxon>
        <taxon>Bacillota</taxon>
        <taxon>Bacilli</taxon>
        <taxon>Bacillales</taxon>
        <taxon>Listeriaceae</taxon>
        <taxon>Listeria</taxon>
    </lineage>
</organism>
<dbReference type="Pfam" id="PF08275">
    <property type="entry name" value="DNAG_N"/>
    <property type="match status" value="1"/>
</dbReference>
<evidence type="ECO:0000256" key="11">
    <source>
        <dbReference type="ARBA" id="ARBA00023163"/>
    </source>
</evidence>
<feature type="domain" description="Toprim" evidence="17">
    <location>
        <begin position="264"/>
        <end position="346"/>
    </location>
</feature>
<evidence type="ECO:0000256" key="15">
    <source>
        <dbReference type="SAM" id="Coils"/>
    </source>
</evidence>
<keyword evidence="9" id="KW-0460">Magnesium</keyword>
<dbReference type="CDD" id="cd03364">
    <property type="entry name" value="TOPRIM_DnaG_primases"/>
    <property type="match status" value="1"/>
</dbReference>
<dbReference type="GO" id="GO:0008270">
    <property type="term" value="F:zinc ion binding"/>
    <property type="evidence" value="ECO:0007669"/>
    <property type="project" value="UniProtKB-UniRule"/>
</dbReference>
<comment type="function">
    <text evidence="12 13">RNA polymerase that catalyzes the synthesis of short RNA molecules used as primers for DNA polymerase during DNA replication.</text>
</comment>
<dbReference type="Gene3D" id="1.10.860.10">
    <property type="entry name" value="DNAb Helicase, Chain A"/>
    <property type="match status" value="1"/>
</dbReference>
<evidence type="ECO:0000256" key="14">
    <source>
        <dbReference type="PIRSR" id="PIRSR002811-1"/>
    </source>
</evidence>
<keyword evidence="10 12" id="KW-0238">DNA-binding</keyword>
<dbReference type="InterPro" id="IPR036977">
    <property type="entry name" value="DNA_primase_Znf_CHC2"/>
</dbReference>
<dbReference type="GO" id="GO:0006269">
    <property type="term" value="P:DNA replication, synthesis of primer"/>
    <property type="evidence" value="ECO:0007669"/>
    <property type="project" value="UniProtKB-UniRule"/>
</dbReference>
<dbReference type="InterPro" id="IPR050219">
    <property type="entry name" value="DnaG_primase"/>
</dbReference>
<dbReference type="InterPro" id="IPR036185">
    <property type="entry name" value="DNA_heli_DnaB-like_N_sf"/>
</dbReference>
<reference evidence="18 19" key="1">
    <citation type="submission" date="2011-08" db="EMBL/GenBank/DDBJ databases">
        <authorList>
            <person name="Weinstock G."/>
            <person name="Sodergren E."/>
            <person name="Clifton S."/>
            <person name="Fulton L."/>
            <person name="Fulton B."/>
            <person name="Courtney L."/>
            <person name="Fronick C."/>
            <person name="Harrison M."/>
            <person name="Strong C."/>
            <person name="Farmer C."/>
            <person name="Delahaunty K."/>
            <person name="Markovic C."/>
            <person name="Hall O."/>
            <person name="Minx P."/>
            <person name="Tomlinson C."/>
            <person name="Mitreva M."/>
            <person name="Hou S."/>
            <person name="Chen J."/>
            <person name="Wollam A."/>
            <person name="Pepin K.H."/>
            <person name="Johnson M."/>
            <person name="Bhonagiri V."/>
            <person name="Zhang X."/>
            <person name="Suruliraj S."/>
            <person name="Warren W."/>
            <person name="Chinwalla A."/>
            <person name="Mardis E.R."/>
            <person name="Wilson R.K."/>
        </authorList>
    </citation>
    <scope>NUCLEOTIDE SEQUENCE [LARGE SCALE GENOMIC DNA]</scope>
    <source>
        <strain evidence="18 19">ATCC 33091</strain>
    </source>
</reference>
<dbReference type="InterPro" id="IPR006171">
    <property type="entry name" value="TOPRIM_dom"/>
</dbReference>
<dbReference type="FunFam" id="3.90.580.10:FF:000001">
    <property type="entry name" value="DNA primase"/>
    <property type="match status" value="1"/>
</dbReference>
<keyword evidence="4 12" id="KW-0548">Nucleotidyltransferase</keyword>
<dbReference type="InterPro" id="IPR016136">
    <property type="entry name" value="DNA_helicase_N/primase_C"/>
</dbReference>
<dbReference type="SMART" id="SM00493">
    <property type="entry name" value="TOPRIM"/>
    <property type="match status" value="1"/>
</dbReference>
<dbReference type="GO" id="GO:0003899">
    <property type="term" value="F:DNA-directed RNA polymerase activity"/>
    <property type="evidence" value="ECO:0007669"/>
    <property type="project" value="UniProtKB-UniRule"/>
</dbReference>
<evidence type="ECO:0000256" key="1">
    <source>
        <dbReference type="ARBA" id="ARBA00022478"/>
    </source>
</evidence>
<dbReference type="NCBIfam" id="TIGR01391">
    <property type="entry name" value="dnaG"/>
    <property type="match status" value="1"/>
</dbReference>
<evidence type="ECO:0000256" key="2">
    <source>
        <dbReference type="ARBA" id="ARBA00022515"/>
    </source>
</evidence>
<dbReference type="PROSITE" id="PS50880">
    <property type="entry name" value="TOPRIM"/>
    <property type="match status" value="1"/>
</dbReference>
<dbReference type="PANTHER" id="PTHR30313">
    <property type="entry name" value="DNA PRIMASE"/>
    <property type="match status" value="1"/>
</dbReference>
<comment type="similarity">
    <text evidence="12 13">Belongs to the DnaG primase family.</text>
</comment>